<feature type="compositionally biased region" description="Acidic residues" evidence="1">
    <location>
        <begin position="358"/>
        <end position="370"/>
    </location>
</feature>
<dbReference type="AlphaFoldDB" id="A0A9Q8QKA0"/>
<dbReference type="OrthoDB" id="262547at2759"/>
<feature type="compositionally biased region" description="Basic and acidic residues" evidence="1">
    <location>
        <begin position="344"/>
        <end position="357"/>
    </location>
</feature>
<accession>A0A9Q8QKA0</accession>
<feature type="region of interest" description="Disordered" evidence="1">
    <location>
        <begin position="195"/>
        <end position="244"/>
    </location>
</feature>
<feature type="compositionally biased region" description="Low complexity" evidence="1">
    <location>
        <begin position="41"/>
        <end position="55"/>
    </location>
</feature>
<dbReference type="KEGG" id="ptkz:JDV02_007179"/>
<gene>
    <name evidence="2" type="ORF">JDV02_007179</name>
</gene>
<sequence>MSAYFLTGLVISSGFRFDHAVEMPLIDVMAWAKDRGRDPAQQKQQPQPQRPSSSSERPENPRDGPSRLDGLLSPSRKKNKPPQRVSDADTRAGSSTNAKARKDNARVAAASSSSTPKLRLGDGNNDPFHPVPPIPAVPSCPPYPHWTPPGQCRLRFIRHAFSLPANAPFEAVEGFLARNPSVLRHLAAQTVAHPDWTFKDDGGRGGGNTHNRGGSRGGGGSGKRAGGANESRGGPPRTSRCEGEVQVRDADALHRNAVLYQAIAEVRWGSDAVRDVLAWLEHRGEVGGEGSAEDEYLMCEGLRKRRREKRHVVRCGSVLDHDDGYVLFNESDRRELAQVMRRLRPESLPRKSAHPEDMAGEDDGDVDMMG</sequence>
<protein>
    <submittedName>
        <fullName evidence="2">Uncharacterized protein</fullName>
    </submittedName>
</protein>
<feature type="region of interest" description="Disordered" evidence="1">
    <location>
        <begin position="35"/>
        <end position="132"/>
    </location>
</feature>
<evidence type="ECO:0000256" key="1">
    <source>
        <dbReference type="SAM" id="MobiDB-lite"/>
    </source>
</evidence>
<dbReference type="Proteomes" id="UP000829364">
    <property type="component" value="Chromosome 6"/>
</dbReference>
<proteinExistence type="predicted"/>
<feature type="region of interest" description="Disordered" evidence="1">
    <location>
        <begin position="344"/>
        <end position="370"/>
    </location>
</feature>
<feature type="compositionally biased region" description="Basic and acidic residues" evidence="1">
    <location>
        <begin position="56"/>
        <end position="66"/>
    </location>
</feature>
<name>A0A9Q8QKA0_9HYPO</name>
<dbReference type="GeneID" id="72069128"/>
<dbReference type="RefSeq" id="XP_047844646.1">
    <property type="nucleotide sequence ID" value="XM_047988647.1"/>
</dbReference>
<reference evidence="2" key="1">
    <citation type="submission" date="2021-11" db="EMBL/GenBank/DDBJ databases">
        <title>Purpureocillium_takamizusanense_genome.</title>
        <authorList>
            <person name="Nguyen N.-H."/>
        </authorList>
    </citation>
    <scope>NUCLEOTIDE SEQUENCE</scope>
    <source>
        <strain evidence="2">PT3</strain>
    </source>
</reference>
<feature type="compositionally biased region" description="Gly residues" evidence="1">
    <location>
        <begin position="204"/>
        <end position="225"/>
    </location>
</feature>
<dbReference type="EMBL" id="CP086359">
    <property type="protein sequence ID" value="UNI21165.1"/>
    <property type="molecule type" value="Genomic_DNA"/>
</dbReference>
<evidence type="ECO:0000313" key="2">
    <source>
        <dbReference type="EMBL" id="UNI21165.1"/>
    </source>
</evidence>
<keyword evidence="3" id="KW-1185">Reference proteome</keyword>
<organism evidence="2 3">
    <name type="scientific">Purpureocillium takamizusanense</name>
    <dbReference type="NCBI Taxonomy" id="2060973"/>
    <lineage>
        <taxon>Eukaryota</taxon>
        <taxon>Fungi</taxon>
        <taxon>Dikarya</taxon>
        <taxon>Ascomycota</taxon>
        <taxon>Pezizomycotina</taxon>
        <taxon>Sordariomycetes</taxon>
        <taxon>Hypocreomycetidae</taxon>
        <taxon>Hypocreales</taxon>
        <taxon>Ophiocordycipitaceae</taxon>
        <taxon>Purpureocillium</taxon>
    </lineage>
</organism>
<evidence type="ECO:0000313" key="3">
    <source>
        <dbReference type="Proteomes" id="UP000829364"/>
    </source>
</evidence>